<sequence length="78" mass="8408">MVLTRTSNGDGSDFGGIQEAILQKEEAMNSWCSSSGENVGSMIEFPGTDEWHIVCPTCGTRWAGGSTVLNDHNMRGSR</sequence>
<comment type="caution">
    <text evidence="1">The sequence shown here is derived from an EMBL/GenBank/DDBJ whole genome shotgun (WGS) entry which is preliminary data.</text>
</comment>
<evidence type="ECO:0000313" key="1">
    <source>
        <dbReference type="EMBL" id="CCQ46017.1"/>
    </source>
</evidence>
<keyword evidence="2" id="KW-1185">Reference proteome</keyword>
<dbReference type="RefSeq" id="WP_050054978.1">
    <property type="nucleotide sequence ID" value="NZ_CAQI01000042.1"/>
</dbReference>
<organism evidence="1 2">
    <name type="scientific">Pseudarthrobacter siccitolerans</name>
    <dbReference type="NCBI Taxonomy" id="861266"/>
    <lineage>
        <taxon>Bacteria</taxon>
        <taxon>Bacillati</taxon>
        <taxon>Actinomycetota</taxon>
        <taxon>Actinomycetes</taxon>
        <taxon>Micrococcales</taxon>
        <taxon>Micrococcaceae</taxon>
        <taxon>Pseudarthrobacter</taxon>
    </lineage>
</organism>
<dbReference type="EMBL" id="CAQI01000042">
    <property type="protein sequence ID" value="CCQ46017.1"/>
    <property type="molecule type" value="Genomic_DNA"/>
</dbReference>
<proteinExistence type="predicted"/>
<dbReference type="Proteomes" id="UP000035722">
    <property type="component" value="Unassembled WGS sequence"/>
</dbReference>
<reference evidence="2" key="1">
    <citation type="journal article" date="2014" name="Genome Announc.">
        <title>Genome Sequence of Arthrobacter siccitolerans 4J27, a Xeroprotectant-Producing Desiccation-Tolerant Microorganism.</title>
        <authorList>
            <person name="Manzanera M."/>
            <person name="Santa-Cruz-Calvo L."/>
            <person name="Vilchez J.I."/>
            <person name="Garcia-Fontana C."/>
            <person name="Silva-Castro G.A."/>
            <person name="Calvo C."/>
            <person name="Gonzalez-Lopez J."/>
        </authorList>
    </citation>
    <scope>NUCLEOTIDE SEQUENCE [LARGE SCALE GENOMIC DNA]</scope>
    <source>
        <strain evidence="2">4J27</strain>
    </source>
</reference>
<dbReference type="OrthoDB" id="4965789at2"/>
<name>A0A024H2D8_9MICC</name>
<dbReference type="AlphaFoldDB" id="A0A024H2D8"/>
<accession>A0A024H2D8</accession>
<gene>
    <name evidence="1" type="ORF">ARTSIC4J27_1977</name>
</gene>
<protein>
    <submittedName>
        <fullName evidence="1">Uncharacterized protein</fullName>
    </submittedName>
</protein>
<evidence type="ECO:0000313" key="2">
    <source>
        <dbReference type="Proteomes" id="UP000035722"/>
    </source>
</evidence>